<dbReference type="Proteomes" id="UP001516023">
    <property type="component" value="Unassembled WGS sequence"/>
</dbReference>
<gene>
    <name evidence="1" type="ORF">HJC23_004529</name>
</gene>
<reference evidence="1 2" key="1">
    <citation type="journal article" date="2020" name="G3 (Bethesda)">
        <title>Improved Reference Genome for Cyclotella cryptica CCMP332, a Model for Cell Wall Morphogenesis, Salinity Adaptation, and Lipid Production in Diatoms (Bacillariophyta).</title>
        <authorList>
            <person name="Roberts W.R."/>
            <person name="Downey K.M."/>
            <person name="Ruck E.C."/>
            <person name="Traller J.C."/>
            <person name="Alverson A.J."/>
        </authorList>
    </citation>
    <scope>NUCLEOTIDE SEQUENCE [LARGE SCALE GENOMIC DNA]</scope>
    <source>
        <strain evidence="1 2">CCMP332</strain>
    </source>
</reference>
<protein>
    <submittedName>
        <fullName evidence="1">Uncharacterized protein</fullName>
    </submittedName>
</protein>
<accession>A0ABD3P469</accession>
<feature type="non-terminal residue" evidence="1">
    <location>
        <position position="1"/>
    </location>
</feature>
<feature type="non-terminal residue" evidence="1">
    <location>
        <position position="420"/>
    </location>
</feature>
<name>A0ABD3P469_9STRA</name>
<evidence type="ECO:0000313" key="2">
    <source>
        <dbReference type="Proteomes" id="UP001516023"/>
    </source>
</evidence>
<sequence>TTGPSPAVTVTSPTFGKLQLTDSPVPERVNPYPGPAISDGPDIVCLSSKNDTSETLHFDDDSVSASICNDDADPYRTCIWRTTTSERCDRMVKNKPFVDSGETLIEGTIHLTLSQNPVATSCKNIIQLEKALLTFLSDNIGSSDTFEPACVFTVDSARDKLLSDDQSIESTALKYTLMFIKKNNVRRALRTKSLQSDSRRTLGVCSNTDEVMCCSQFAINGKLGSYCTSLGCNVNKCGSGRRPRKINRKMQSRQDMRLVESIERRAGNRMTFDNRTSLTQIWTNLNIGEKPIVNSCSFYGELTGEDFNDVVRTYSEFKPEMSRSILGVDDTLSVAVCSSNRFSIEMLGTPVLTCDEYVNASCLENEDLVSEGSTPIKKSSTPLNSNDLNKENLKNDDLFEFSASKVHTDAVGEEEEYQNS</sequence>
<comment type="caution">
    <text evidence="1">The sequence shown here is derived from an EMBL/GenBank/DDBJ whole genome shotgun (WGS) entry which is preliminary data.</text>
</comment>
<evidence type="ECO:0000313" key="1">
    <source>
        <dbReference type="EMBL" id="KAL3782166.1"/>
    </source>
</evidence>
<proteinExistence type="predicted"/>
<dbReference type="AlphaFoldDB" id="A0ABD3P469"/>
<dbReference type="EMBL" id="JABMIG020000295">
    <property type="protein sequence ID" value="KAL3782166.1"/>
    <property type="molecule type" value="Genomic_DNA"/>
</dbReference>
<organism evidence="1 2">
    <name type="scientific">Cyclotella cryptica</name>
    <dbReference type="NCBI Taxonomy" id="29204"/>
    <lineage>
        <taxon>Eukaryota</taxon>
        <taxon>Sar</taxon>
        <taxon>Stramenopiles</taxon>
        <taxon>Ochrophyta</taxon>
        <taxon>Bacillariophyta</taxon>
        <taxon>Coscinodiscophyceae</taxon>
        <taxon>Thalassiosirophycidae</taxon>
        <taxon>Stephanodiscales</taxon>
        <taxon>Stephanodiscaceae</taxon>
        <taxon>Cyclotella</taxon>
    </lineage>
</organism>
<keyword evidence="2" id="KW-1185">Reference proteome</keyword>